<dbReference type="InterPro" id="IPR020904">
    <property type="entry name" value="Sc_DH/Rdtase_CS"/>
</dbReference>
<dbReference type="InterPro" id="IPR002347">
    <property type="entry name" value="SDR_fam"/>
</dbReference>
<dbReference type="Gene3D" id="3.40.50.720">
    <property type="entry name" value="NAD(P)-binding Rossmann-like Domain"/>
    <property type="match status" value="1"/>
</dbReference>
<evidence type="ECO:0000313" key="5">
    <source>
        <dbReference type="Proteomes" id="UP000027583"/>
    </source>
</evidence>
<gene>
    <name evidence="4" type="ORF">ASAP_0616</name>
</gene>
<evidence type="ECO:0000256" key="3">
    <source>
        <dbReference type="RuleBase" id="RU000363"/>
    </source>
</evidence>
<dbReference type="GO" id="GO:0035527">
    <property type="term" value="F:3-hydroxypropionate dehydrogenase (NADP+) activity"/>
    <property type="evidence" value="ECO:0007669"/>
    <property type="project" value="UniProtKB-EC"/>
</dbReference>
<dbReference type="eggNOG" id="COG4221">
    <property type="taxonomic scope" value="Bacteria"/>
</dbReference>
<dbReference type="EMBL" id="CBLX010000004">
    <property type="protein sequence ID" value="CDG38661.1"/>
    <property type="molecule type" value="Genomic_DNA"/>
</dbReference>
<name>A0A060QHF3_9PROT</name>
<dbReference type="PANTHER" id="PTHR42901">
    <property type="entry name" value="ALCOHOL DEHYDROGENASE"/>
    <property type="match status" value="1"/>
</dbReference>
<evidence type="ECO:0000256" key="1">
    <source>
        <dbReference type="ARBA" id="ARBA00006484"/>
    </source>
</evidence>
<reference evidence="4 5" key="1">
    <citation type="journal article" date="2014" name="Genome Biol. Evol.">
        <title>Acetic acid bacteria genomes reveal functional traits for adaptation to life in insect guts.</title>
        <authorList>
            <person name="Chouaia B."/>
            <person name="Gaiarsa S."/>
            <person name="Crotti E."/>
            <person name="Comandatore F."/>
            <person name="Degli Esposti M."/>
            <person name="Ricci I."/>
            <person name="Alma A."/>
            <person name="Favia G."/>
            <person name="Bandi C."/>
            <person name="Daffonchio D."/>
        </authorList>
    </citation>
    <scope>NUCLEOTIDE SEQUENCE [LARGE SCALE GENOMIC DNA]</scope>
    <source>
        <strain evidence="4 5">SF2.1</strain>
    </source>
</reference>
<dbReference type="AlphaFoldDB" id="A0A060QHF3"/>
<accession>A0A060QHF3</accession>
<keyword evidence="2 4" id="KW-0560">Oxidoreductase</keyword>
<dbReference type="FunFam" id="3.40.50.720:FF:000047">
    <property type="entry name" value="NADP-dependent L-serine/L-allo-threonine dehydrogenase"/>
    <property type="match status" value="1"/>
</dbReference>
<evidence type="ECO:0000313" key="4">
    <source>
        <dbReference type="EMBL" id="CDG38661.1"/>
    </source>
</evidence>
<dbReference type="Pfam" id="PF00106">
    <property type="entry name" value="adh_short"/>
    <property type="match status" value="1"/>
</dbReference>
<dbReference type="PRINTS" id="PR00080">
    <property type="entry name" value="SDRFAMILY"/>
</dbReference>
<organism evidence="4 5">
    <name type="scientific">Asaia bogorensis</name>
    <dbReference type="NCBI Taxonomy" id="91915"/>
    <lineage>
        <taxon>Bacteria</taxon>
        <taxon>Pseudomonadati</taxon>
        <taxon>Pseudomonadota</taxon>
        <taxon>Alphaproteobacteria</taxon>
        <taxon>Acetobacterales</taxon>
        <taxon>Acetobacteraceae</taxon>
        <taxon>Asaia</taxon>
    </lineage>
</organism>
<protein>
    <submittedName>
        <fullName evidence="4">3-hydroxypropionate dehydrogenase</fullName>
        <ecNumber evidence="4">1.1.1.298</ecNumber>
    </submittedName>
</protein>
<reference evidence="4 5" key="2">
    <citation type="journal article" date="2014" name="PLoS ONE">
        <title>Evolution of mitochondria reconstructed from the energy metabolism of living bacteria.</title>
        <authorList>
            <person name="Degli Esposti M."/>
            <person name="Chouaia B."/>
            <person name="Comandatore F."/>
            <person name="Crotti E."/>
            <person name="Sassera D."/>
            <person name="Lievens P.M."/>
            <person name="Daffonchio D."/>
            <person name="Bandi C."/>
        </authorList>
    </citation>
    <scope>NUCLEOTIDE SEQUENCE [LARGE SCALE GENOMIC DNA]</scope>
    <source>
        <strain evidence="4 5">SF2.1</strain>
    </source>
</reference>
<proteinExistence type="inferred from homology"/>
<dbReference type="PRINTS" id="PR00081">
    <property type="entry name" value="GDHRDH"/>
</dbReference>
<dbReference type="Proteomes" id="UP000027583">
    <property type="component" value="Unassembled WGS sequence"/>
</dbReference>
<dbReference type="EC" id="1.1.1.298" evidence="4"/>
<dbReference type="PROSITE" id="PS00061">
    <property type="entry name" value="ADH_SHORT"/>
    <property type="match status" value="1"/>
</dbReference>
<dbReference type="InterPro" id="IPR036291">
    <property type="entry name" value="NAD(P)-bd_dom_sf"/>
</dbReference>
<sequence length="254" mass="27172">MEKTMAIILVTGATAGFGQAIAKRLVKEGHRVIGTGRRAERLEAVKKELGEAFLPQVLDVTDAEKVQALPASLPPAWRQVDVVINNAGLALGVGKAQDSDLKDWKTMIDTNVTGVVDVTRAFLPQMVERNHGYIITLGSIAGTYPYVGGNVYGATKAFVGQFMRNLRTDLLGTKIRASTIEPGLCGGSEFSNVRLRDNKKAADVYKGTDPLTPEDIAATVSWLLSLPPHVNINAIEMMPVCQAAGGLAVDRSSD</sequence>
<dbReference type="SUPFAM" id="SSF51735">
    <property type="entry name" value="NAD(P)-binding Rossmann-fold domains"/>
    <property type="match status" value="1"/>
</dbReference>
<evidence type="ECO:0000256" key="2">
    <source>
        <dbReference type="ARBA" id="ARBA00023002"/>
    </source>
</evidence>
<comment type="caution">
    <text evidence="4">The sequence shown here is derived from an EMBL/GenBank/DDBJ whole genome shotgun (WGS) entry which is preliminary data.</text>
</comment>
<comment type="similarity">
    <text evidence="1 3">Belongs to the short-chain dehydrogenases/reductases (SDR) family.</text>
</comment>
<dbReference type="PANTHER" id="PTHR42901:SF1">
    <property type="entry name" value="ALCOHOL DEHYDROGENASE"/>
    <property type="match status" value="1"/>
</dbReference>